<accession>A0A1T3P5M3</accession>
<organism evidence="2 3">
    <name type="scientific">Embleya scabrispora</name>
    <dbReference type="NCBI Taxonomy" id="159449"/>
    <lineage>
        <taxon>Bacteria</taxon>
        <taxon>Bacillati</taxon>
        <taxon>Actinomycetota</taxon>
        <taxon>Actinomycetes</taxon>
        <taxon>Kitasatosporales</taxon>
        <taxon>Streptomycetaceae</taxon>
        <taxon>Embleya</taxon>
    </lineage>
</organism>
<feature type="domain" description="3'-5' exoribonuclease Rv2179c-like" evidence="1">
    <location>
        <begin position="6"/>
        <end position="172"/>
    </location>
</feature>
<dbReference type="STRING" id="159449.B4N89_27535"/>
<dbReference type="InterPro" id="IPR033390">
    <property type="entry name" value="Rv2179c-like"/>
</dbReference>
<evidence type="ECO:0000313" key="2">
    <source>
        <dbReference type="EMBL" id="OPC84180.1"/>
    </source>
</evidence>
<reference evidence="2 3" key="1">
    <citation type="submission" date="2017-03" db="EMBL/GenBank/DDBJ databases">
        <title>Draft genome sequence of Streptomyces scabrisporus NF3, endophyte isolated from Amphipterygium adstringens.</title>
        <authorList>
            <person name="Vazquez M."/>
            <person name="Ceapa C.D."/>
            <person name="Rodriguez Luna D."/>
            <person name="Sanchez Esquivel S."/>
        </authorList>
    </citation>
    <scope>NUCLEOTIDE SEQUENCE [LARGE SCALE GENOMIC DNA]</scope>
    <source>
        <strain evidence="2 3">NF3</strain>
    </source>
</reference>
<dbReference type="RefSeq" id="WP_078978473.1">
    <property type="nucleotide sequence ID" value="NZ_MWQN01000001.1"/>
</dbReference>
<evidence type="ECO:0000259" key="1">
    <source>
        <dbReference type="Pfam" id="PF16473"/>
    </source>
</evidence>
<dbReference type="Proteomes" id="UP000190037">
    <property type="component" value="Unassembled WGS sequence"/>
</dbReference>
<name>A0A1T3P5M3_9ACTN</name>
<dbReference type="EMBL" id="MWQN01000001">
    <property type="protein sequence ID" value="OPC84180.1"/>
    <property type="molecule type" value="Genomic_DNA"/>
</dbReference>
<comment type="caution">
    <text evidence="2">The sequence shown here is derived from an EMBL/GenBank/DDBJ whole genome shotgun (WGS) entry which is preliminary data.</text>
</comment>
<gene>
    <name evidence="2" type="ORF">B4N89_27535</name>
</gene>
<protein>
    <recommendedName>
        <fullName evidence="1">3'-5' exoribonuclease Rv2179c-like domain-containing protein</fullName>
    </recommendedName>
</protein>
<evidence type="ECO:0000313" key="3">
    <source>
        <dbReference type="Proteomes" id="UP000190037"/>
    </source>
</evidence>
<dbReference type="GO" id="GO:0003676">
    <property type="term" value="F:nucleic acid binding"/>
    <property type="evidence" value="ECO:0007669"/>
    <property type="project" value="InterPro"/>
</dbReference>
<proteinExistence type="predicted"/>
<sequence length="188" mass="21686">MSAVDYDFEFLEDGHTIRPISIGMAADDGREYYAVVRNEDTMYAAVRHQWLRANVVPHLPFRRADVNECPDAWDWADDHPDMHRVKPVETIANEVRIFLQATPDLHLWAWYGAYDHVALAQLFGAMVELPAGIPMWTNDTRQECARLRLDPDDLPRQPSDVHHALADARHNRARREFLRRHAAALGRA</sequence>
<dbReference type="Gene3D" id="3.30.420.10">
    <property type="entry name" value="Ribonuclease H-like superfamily/Ribonuclease H"/>
    <property type="match status" value="1"/>
</dbReference>
<dbReference type="InterPro" id="IPR036397">
    <property type="entry name" value="RNaseH_sf"/>
</dbReference>
<keyword evidence="3" id="KW-1185">Reference proteome</keyword>
<dbReference type="AlphaFoldDB" id="A0A1T3P5M3"/>
<dbReference type="OrthoDB" id="4640719at2"/>
<dbReference type="Pfam" id="PF16473">
    <property type="entry name" value="Rv2179c-like"/>
    <property type="match status" value="1"/>
</dbReference>